<gene>
    <name evidence="1" type="ORF">MTR65_01110</name>
</gene>
<dbReference type="Proteomes" id="UP001162802">
    <property type="component" value="Unassembled WGS sequence"/>
</dbReference>
<evidence type="ECO:0000313" key="2">
    <source>
        <dbReference type="Proteomes" id="UP001162802"/>
    </source>
</evidence>
<protein>
    <submittedName>
        <fullName evidence="1">Uncharacterized protein</fullName>
    </submittedName>
</protein>
<dbReference type="EMBL" id="JALHAT010000001">
    <property type="protein sequence ID" value="MCJ1959277.1"/>
    <property type="molecule type" value="Genomic_DNA"/>
</dbReference>
<evidence type="ECO:0000313" key="1">
    <source>
        <dbReference type="EMBL" id="MCJ1959277.1"/>
    </source>
</evidence>
<name>A0ABT0A7X1_9SPHN</name>
<keyword evidence="2" id="KW-1185">Reference proteome</keyword>
<comment type="caution">
    <text evidence="1">The sequence shown here is derived from an EMBL/GenBank/DDBJ whole genome shotgun (WGS) entry which is preliminary data.</text>
</comment>
<proteinExistence type="predicted"/>
<accession>A0ABT0A7X1</accession>
<sequence length="113" mass="12434">MIEGKGGPAGGACVDTDFAEVDSGDKAMILLQTMICYLREKNILSRADIEVLRERVESRMEDARAEKAVRAEASGSADLPCDAAIARAAAREMRELDEYCGKRYGGKHRRRVN</sequence>
<dbReference type="RefSeq" id="WP_243796420.1">
    <property type="nucleotide sequence ID" value="NZ_JALHAT010000001.1"/>
</dbReference>
<reference evidence="1" key="1">
    <citation type="submission" date="2022-03" db="EMBL/GenBank/DDBJ databases">
        <title>Identification of a novel bacterium isolated from mangrove sediments.</title>
        <authorList>
            <person name="Pan X."/>
        </authorList>
    </citation>
    <scope>NUCLEOTIDE SEQUENCE</scope>
    <source>
        <strain evidence="1">B2637</strain>
    </source>
</reference>
<organism evidence="1 2">
    <name type="scientific">Novosphingobium mangrovi</name>
    <name type="common">ex Hu et al. 2023</name>
    <dbReference type="NCBI Taxonomy" id="2930094"/>
    <lineage>
        <taxon>Bacteria</taxon>
        <taxon>Pseudomonadati</taxon>
        <taxon>Pseudomonadota</taxon>
        <taxon>Alphaproteobacteria</taxon>
        <taxon>Sphingomonadales</taxon>
        <taxon>Sphingomonadaceae</taxon>
        <taxon>Novosphingobium</taxon>
    </lineage>
</organism>